<dbReference type="EMBL" id="JELW01000137">
    <property type="protein sequence ID" value="EXU94855.1"/>
    <property type="molecule type" value="Genomic_DNA"/>
</dbReference>
<dbReference type="OrthoDB" id="4927418at2759"/>
<dbReference type="CDD" id="cd09276">
    <property type="entry name" value="Rnase_HI_RT_non_LTR"/>
    <property type="match status" value="1"/>
</dbReference>
<evidence type="ECO:0000259" key="2">
    <source>
        <dbReference type="PROSITE" id="PS50879"/>
    </source>
</evidence>
<sequence length="766" mass="86406">MARWARNRDTPSPEVTPALQHPDTPQTQRRRQIFSEKRFFHPPFLSLEADISDIEGPDGIPNKALQLVATWIKPHLTALFNQSLNLGYCPQHFRESTTVVLRKQGKDNYTVPGSYRPIGLLNTIGKVMDAIIANHLSYVAETYSLLPSTYIGGRKLRSPEHAIHHIIDKIYEEWNRGQGQVASLLLLDVSGAFDNVSHKRLLHNLRKRRIDDERQFDVVSSKTDTLGSQSTGTKPSDTKSPQAQPYREVQSSRGHNRNWLHRRGGYPREGSFDATPNSRAMGENSCISLLTKQVPAHTFYKGTHESRHTTSTANSLVRDPGKANLQIYRTYHGLCAAMETSRRRGTAEARAATAISGAFKATSAAALDIEAHLLPMEHQTWKRNTECLGRIGFRGQDSREHESQHGANNVRERKTKMSPRKAIQKAIQDEQEFNITGMEAMTAHVVPPWWIGPKAFVEENAEKAQERHRYSIDNEPNAIHLYTDRSGNNGHVGAAAVCTTINQTKSAYMGDDNVSTAYAGELQGISLALQIAQEDRNRGSIREKVLIYTDNQAAVRSVARPRGESGSYLLQDITRRMQELQAQGLTVEDRWIPAHTGIHGNEAADQAAKNATGWRKKGPPGPKAQRSQRVNKRWQAQWQQETRGRATFRHTSEPTPKVSQPRKHFSKRQSAIYVQLQNEKIGLNNFLFKRRVPGVTDPRCDCGESRQTVAHILLQCRRYATLRKQELGQFPERHNLRAILSECKVAAKVVNFMEQTQILGQFRINP</sequence>
<dbReference type="GO" id="GO:0004523">
    <property type="term" value="F:RNA-DNA hybrid ribonuclease activity"/>
    <property type="evidence" value="ECO:0007669"/>
    <property type="project" value="InterPro"/>
</dbReference>
<feature type="region of interest" description="Disordered" evidence="1">
    <location>
        <begin position="218"/>
        <end position="278"/>
    </location>
</feature>
<feature type="domain" description="RNase H type-1" evidence="2">
    <location>
        <begin position="475"/>
        <end position="613"/>
    </location>
</feature>
<feature type="compositionally biased region" description="Basic and acidic residues" evidence="1">
    <location>
        <begin position="1"/>
        <end position="11"/>
    </location>
</feature>
<protein>
    <submittedName>
        <fullName evidence="3">Reverse transcriptase domain protein</fullName>
    </submittedName>
</protein>
<evidence type="ECO:0000313" key="3">
    <source>
        <dbReference type="EMBL" id="EXU94855.1"/>
    </source>
</evidence>
<dbReference type="InterPro" id="IPR036397">
    <property type="entry name" value="RNaseH_sf"/>
</dbReference>
<dbReference type="PROSITE" id="PS50879">
    <property type="entry name" value="RNASE_H_1"/>
    <property type="match status" value="1"/>
</dbReference>
<keyword evidence="3" id="KW-0548">Nucleotidyltransferase</keyword>
<dbReference type="GO" id="GO:0003676">
    <property type="term" value="F:nucleic acid binding"/>
    <property type="evidence" value="ECO:0007669"/>
    <property type="project" value="InterPro"/>
</dbReference>
<dbReference type="HOGENOM" id="CLU_000680_23_5_1"/>
<dbReference type="Proteomes" id="UP000030151">
    <property type="component" value="Unassembled WGS sequence"/>
</dbReference>
<feature type="region of interest" description="Disordered" evidence="1">
    <location>
        <begin position="1"/>
        <end position="27"/>
    </location>
</feature>
<reference evidence="3 4" key="1">
    <citation type="submission" date="2014-02" db="EMBL/GenBank/DDBJ databases">
        <title>The genome sequence of the entomopathogenic fungus Metarhizium robertsii ARSEF 2575.</title>
        <authorList>
            <person name="Giuliano Garisto Donzelli B."/>
            <person name="Roe B.A."/>
            <person name="Macmil S.L."/>
            <person name="Krasnoff S.B."/>
            <person name="Gibson D.M."/>
        </authorList>
    </citation>
    <scope>NUCLEOTIDE SEQUENCE [LARGE SCALE GENOMIC DNA]</scope>
    <source>
        <strain evidence="3 4">ARSEF 2575</strain>
    </source>
</reference>
<comment type="caution">
    <text evidence="3">The sequence shown here is derived from an EMBL/GenBank/DDBJ whole genome shotgun (WGS) entry which is preliminary data.</text>
</comment>
<dbReference type="InterPro" id="IPR000477">
    <property type="entry name" value="RT_dom"/>
</dbReference>
<keyword evidence="3" id="KW-0695">RNA-directed DNA polymerase</keyword>
<feature type="compositionally biased region" description="Polar residues" evidence="1">
    <location>
        <begin position="218"/>
        <end position="253"/>
    </location>
</feature>
<dbReference type="InterPro" id="IPR002156">
    <property type="entry name" value="RNaseH_domain"/>
</dbReference>
<dbReference type="Pfam" id="PF00078">
    <property type="entry name" value="RVT_1"/>
    <property type="match status" value="1"/>
</dbReference>
<dbReference type="PANTHER" id="PTHR33481">
    <property type="entry name" value="REVERSE TRANSCRIPTASE"/>
    <property type="match status" value="1"/>
</dbReference>
<evidence type="ECO:0000313" key="4">
    <source>
        <dbReference type="Proteomes" id="UP000030151"/>
    </source>
</evidence>
<feature type="compositionally biased region" description="Basic residues" evidence="1">
    <location>
        <begin position="254"/>
        <end position="265"/>
    </location>
</feature>
<dbReference type="Pfam" id="PF00075">
    <property type="entry name" value="RNase_H"/>
    <property type="match status" value="1"/>
</dbReference>
<dbReference type="InterPro" id="IPR012337">
    <property type="entry name" value="RNaseH-like_sf"/>
</dbReference>
<dbReference type="SUPFAM" id="SSF53098">
    <property type="entry name" value="Ribonuclease H-like"/>
    <property type="match status" value="1"/>
</dbReference>
<dbReference type="Gene3D" id="3.30.420.10">
    <property type="entry name" value="Ribonuclease H-like superfamily/Ribonuclease H"/>
    <property type="match status" value="1"/>
</dbReference>
<accession>A0A014MUQ0</accession>
<proteinExistence type="predicted"/>
<keyword evidence="3" id="KW-0808">Transferase</keyword>
<name>A0A014MUQ0_9HYPO</name>
<feature type="region of interest" description="Disordered" evidence="1">
    <location>
        <begin position="396"/>
        <end position="419"/>
    </location>
</feature>
<dbReference type="eggNOG" id="KOG1075">
    <property type="taxonomic scope" value="Eukaryota"/>
</dbReference>
<organism evidence="3 4">
    <name type="scientific">Metarhizium robertsii</name>
    <dbReference type="NCBI Taxonomy" id="568076"/>
    <lineage>
        <taxon>Eukaryota</taxon>
        <taxon>Fungi</taxon>
        <taxon>Dikarya</taxon>
        <taxon>Ascomycota</taxon>
        <taxon>Pezizomycotina</taxon>
        <taxon>Sordariomycetes</taxon>
        <taxon>Hypocreomycetidae</taxon>
        <taxon>Hypocreales</taxon>
        <taxon>Clavicipitaceae</taxon>
        <taxon>Metarhizium</taxon>
    </lineage>
</organism>
<evidence type="ECO:0000256" key="1">
    <source>
        <dbReference type="SAM" id="MobiDB-lite"/>
    </source>
</evidence>
<feature type="region of interest" description="Disordered" evidence="1">
    <location>
        <begin position="609"/>
        <end position="664"/>
    </location>
</feature>
<gene>
    <name evidence="3" type="ORF">X797_012064</name>
</gene>
<dbReference type="GO" id="GO:0003964">
    <property type="term" value="F:RNA-directed DNA polymerase activity"/>
    <property type="evidence" value="ECO:0007669"/>
    <property type="project" value="UniProtKB-KW"/>
</dbReference>
<dbReference type="PANTHER" id="PTHR33481:SF1">
    <property type="entry name" value="ENDONUCLEASE_EXONUCLEASE_PHOSPHATASE DOMAIN-CONTAINING PROTEIN-RELATED"/>
    <property type="match status" value="1"/>
</dbReference>
<dbReference type="AlphaFoldDB" id="A0A014MUQ0"/>